<dbReference type="SUPFAM" id="SSF48452">
    <property type="entry name" value="TPR-like"/>
    <property type="match status" value="1"/>
</dbReference>
<organism evidence="4">
    <name type="scientific">Thiolapillus brandeum</name>
    <dbReference type="NCBI Taxonomy" id="1076588"/>
    <lineage>
        <taxon>Bacteria</taxon>
        <taxon>Pseudomonadati</taxon>
        <taxon>Pseudomonadota</taxon>
        <taxon>Gammaproteobacteria</taxon>
        <taxon>Chromatiales</taxon>
        <taxon>Sedimenticolaceae</taxon>
        <taxon>Thiolapillus</taxon>
    </lineage>
</organism>
<accession>A0A831NYJ5</accession>
<comment type="caution">
    <text evidence="4">The sequence shown here is derived from an EMBL/GenBank/DDBJ whole genome shotgun (WGS) entry which is preliminary data.</text>
</comment>
<dbReference type="Pfam" id="PF13371">
    <property type="entry name" value="TPR_9"/>
    <property type="match status" value="1"/>
</dbReference>
<sequence>HYKKALKYFRQALEINPRNHELLYLVGILALQTEDWSVAKTTWERLRDDPRYQKEQEAWYFLGQLEELRGNLKQATENYRHVKSGHLKSDAKIRTAILTGKLGNTDEAHELFNALRLTDPDRAIQIYITEAELLKDLHKPESALKIYNQAINTYPQEADLYYARGILAADLGKIKLAEQDFKAALAIKPDDADALNALGYTLADQTNRYSEALAYIKKALELDPDNAAILDSMGWVLFRMKEYSQALEYLRKAADYAVDPEIYAHLGEALWATGAKDEARKVLDKAMAKFPDHRKLKDAIERLK</sequence>
<gene>
    <name evidence="4" type="ORF">ENG92_04980</name>
</gene>
<proteinExistence type="predicted"/>
<dbReference type="PANTHER" id="PTHR44943">
    <property type="entry name" value="CELLULOSE SYNTHASE OPERON PROTEIN C"/>
    <property type="match status" value="1"/>
</dbReference>
<dbReference type="EMBL" id="DRCV01000218">
    <property type="protein sequence ID" value="HDK38351.1"/>
    <property type="molecule type" value="Genomic_DNA"/>
</dbReference>
<dbReference type="Pfam" id="PF13432">
    <property type="entry name" value="TPR_16"/>
    <property type="match status" value="1"/>
</dbReference>
<keyword evidence="1" id="KW-0677">Repeat</keyword>
<dbReference type="Pfam" id="PF14559">
    <property type="entry name" value="TPR_19"/>
    <property type="match status" value="1"/>
</dbReference>
<protein>
    <submittedName>
        <fullName evidence="4">Tetratricopeptide repeat protein</fullName>
    </submittedName>
</protein>
<name>A0A831NYJ5_9GAMM</name>
<dbReference type="AlphaFoldDB" id="A0A831NYJ5"/>
<evidence type="ECO:0000256" key="2">
    <source>
        <dbReference type="ARBA" id="ARBA00022803"/>
    </source>
</evidence>
<feature type="repeat" description="TPR" evidence="3">
    <location>
        <begin position="158"/>
        <end position="191"/>
    </location>
</feature>
<dbReference type="Pfam" id="PF13181">
    <property type="entry name" value="TPR_8"/>
    <property type="match status" value="1"/>
</dbReference>
<evidence type="ECO:0000256" key="3">
    <source>
        <dbReference type="PROSITE-ProRule" id="PRU00339"/>
    </source>
</evidence>
<dbReference type="SMART" id="SM00028">
    <property type="entry name" value="TPR"/>
    <property type="match status" value="5"/>
</dbReference>
<feature type="repeat" description="TPR" evidence="3">
    <location>
        <begin position="1"/>
        <end position="19"/>
    </location>
</feature>
<evidence type="ECO:0000313" key="4">
    <source>
        <dbReference type="EMBL" id="HDK38351.1"/>
    </source>
</evidence>
<dbReference type="PROSITE" id="PS50293">
    <property type="entry name" value="TPR_REGION"/>
    <property type="match status" value="2"/>
</dbReference>
<reference evidence="4" key="1">
    <citation type="journal article" date="2020" name="mSystems">
        <title>Genome- and Community-Level Interaction Insights into Carbon Utilization and Element Cycling Functions of Hydrothermarchaeota in Hydrothermal Sediment.</title>
        <authorList>
            <person name="Zhou Z."/>
            <person name="Liu Y."/>
            <person name="Xu W."/>
            <person name="Pan J."/>
            <person name="Luo Z.H."/>
            <person name="Li M."/>
        </authorList>
    </citation>
    <scope>NUCLEOTIDE SEQUENCE [LARGE SCALE GENOMIC DNA]</scope>
    <source>
        <strain evidence="4">HyVt-26</strain>
    </source>
</reference>
<dbReference type="PANTHER" id="PTHR44943:SF8">
    <property type="entry name" value="TPR REPEAT-CONTAINING PROTEIN MJ0263"/>
    <property type="match status" value="1"/>
</dbReference>
<dbReference type="Proteomes" id="UP000885822">
    <property type="component" value="Unassembled WGS sequence"/>
</dbReference>
<dbReference type="Gene3D" id="1.25.40.10">
    <property type="entry name" value="Tetratricopeptide repeat domain"/>
    <property type="match status" value="3"/>
</dbReference>
<feature type="repeat" description="TPR" evidence="3">
    <location>
        <begin position="260"/>
        <end position="293"/>
    </location>
</feature>
<dbReference type="SUPFAM" id="SSF81901">
    <property type="entry name" value="HCP-like"/>
    <property type="match status" value="1"/>
</dbReference>
<keyword evidence="2 3" id="KW-0802">TPR repeat</keyword>
<dbReference type="InterPro" id="IPR019734">
    <property type="entry name" value="TPR_rpt"/>
</dbReference>
<dbReference type="PROSITE" id="PS50005">
    <property type="entry name" value="TPR"/>
    <property type="match status" value="3"/>
</dbReference>
<feature type="non-terminal residue" evidence="4">
    <location>
        <position position="1"/>
    </location>
</feature>
<dbReference type="InterPro" id="IPR011990">
    <property type="entry name" value="TPR-like_helical_dom_sf"/>
</dbReference>
<dbReference type="InterPro" id="IPR051685">
    <property type="entry name" value="Ycf3/AcsC/BcsC/TPR_MFPF"/>
</dbReference>
<evidence type="ECO:0000256" key="1">
    <source>
        <dbReference type="ARBA" id="ARBA00022737"/>
    </source>
</evidence>